<feature type="transmembrane region" description="Helical" evidence="2">
    <location>
        <begin position="302"/>
        <end position="321"/>
    </location>
</feature>
<keyword evidence="2" id="KW-0812">Transmembrane</keyword>
<organism evidence="3 4">
    <name type="scientific">Lignipirellula cremea</name>
    <dbReference type="NCBI Taxonomy" id="2528010"/>
    <lineage>
        <taxon>Bacteria</taxon>
        <taxon>Pseudomonadati</taxon>
        <taxon>Planctomycetota</taxon>
        <taxon>Planctomycetia</taxon>
        <taxon>Pirellulales</taxon>
        <taxon>Pirellulaceae</taxon>
        <taxon>Lignipirellula</taxon>
    </lineage>
</organism>
<feature type="region of interest" description="Disordered" evidence="1">
    <location>
        <begin position="198"/>
        <end position="223"/>
    </location>
</feature>
<keyword evidence="2" id="KW-1133">Transmembrane helix</keyword>
<feature type="transmembrane region" description="Helical" evidence="2">
    <location>
        <begin position="63"/>
        <end position="81"/>
    </location>
</feature>
<dbReference type="PANTHER" id="PTHR34289">
    <property type="entry name" value="PROTEIN, PUTATIVE (DUF819)-RELATED"/>
    <property type="match status" value="1"/>
</dbReference>
<proteinExistence type="predicted"/>
<dbReference type="EMBL" id="CP036433">
    <property type="protein sequence ID" value="QDU94993.1"/>
    <property type="molecule type" value="Genomic_DNA"/>
</dbReference>
<dbReference type="Pfam" id="PF05684">
    <property type="entry name" value="DUF819"/>
    <property type="match status" value="1"/>
</dbReference>
<dbReference type="InterPro" id="IPR008537">
    <property type="entry name" value="DUF819"/>
</dbReference>
<reference evidence="3 4" key="1">
    <citation type="submission" date="2019-02" db="EMBL/GenBank/DDBJ databases">
        <title>Deep-cultivation of Planctomycetes and their phenomic and genomic characterization uncovers novel biology.</title>
        <authorList>
            <person name="Wiegand S."/>
            <person name="Jogler M."/>
            <person name="Boedeker C."/>
            <person name="Pinto D."/>
            <person name="Vollmers J."/>
            <person name="Rivas-Marin E."/>
            <person name="Kohn T."/>
            <person name="Peeters S.H."/>
            <person name="Heuer A."/>
            <person name="Rast P."/>
            <person name="Oberbeckmann S."/>
            <person name="Bunk B."/>
            <person name="Jeske O."/>
            <person name="Meyerdierks A."/>
            <person name="Storesund J.E."/>
            <person name="Kallscheuer N."/>
            <person name="Luecker S."/>
            <person name="Lage O.M."/>
            <person name="Pohl T."/>
            <person name="Merkel B.J."/>
            <person name="Hornburger P."/>
            <person name="Mueller R.-W."/>
            <person name="Bruemmer F."/>
            <person name="Labrenz M."/>
            <person name="Spormann A.M."/>
            <person name="Op den Camp H."/>
            <person name="Overmann J."/>
            <person name="Amann R."/>
            <person name="Jetten M.S.M."/>
            <person name="Mascher T."/>
            <person name="Medema M.H."/>
            <person name="Devos D.P."/>
            <person name="Kaster A.-K."/>
            <person name="Ovreas L."/>
            <person name="Rohde M."/>
            <person name="Galperin M.Y."/>
            <person name="Jogler C."/>
        </authorList>
    </citation>
    <scope>NUCLEOTIDE SEQUENCE [LARGE SCALE GENOMIC DNA]</scope>
    <source>
        <strain evidence="3 4">Pla85_3_4</strain>
    </source>
</reference>
<feature type="transmembrane region" description="Helical" evidence="2">
    <location>
        <begin position="269"/>
        <end position="290"/>
    </location>
</feature>
<evidence type="ECO:0000313" key="3">
    <source>
        <dbReference type="EMBL" id="QDU94993.1"/>
    </source>
</evidence>
<sequence length="412" mass="43503">MTDPVFILCVLGVVIVVAELLTRYTPARHLGATLLVMILAAVLANLGVIAIPQGEKTPFYDGVLNWVTSFAIFWLLLRVNLRDLLQAGRPMIALFLIGSLGTAVGVVLGMWAVDGKVVFGESYRGIGGVFAGTYTGGAVNFNALAMAYGVNKQGVLFGGITVVDNVLTTVWMMATIAIPLAAQRLWRAAKADSQEGRLQNLTSAGDGPTDRPSTELQQAEETGRMADPLEFAEDQELLHPVDLGVLLALGAGSIYLSDVTHLWLIEEGMIVPSVVILTTLALVLAQLPVVQRTRGSQVLGMFAMYLFLAVIAAACDLAALWANGRMGLVLFALAGIVIMVHALFTFGAAALFRIDLATAAIASQANIGGATTALAVARSLNRRDLAAPGVLVGSLGYALGTYLGFFVARYLL</sequence>
<feature type="transmembrane region" description="Helical" evidence="2">
    <location>
        <begin position="34"/>
        <end position="51"/>
    </location>
</feature>
<protein>
    <recommendedName>
        <fullName evidence="5">DUF819 family protein</fullName>
    </recommendedName>
</protein>
<feature type="transmembrane region" description="Helical" evidence="2">
    <location>
        <begin position="389"/>
        <end position="411"/>
    </location>
</feature>
<keyword evidence="4" id="KW-1185">Reference proteome</keyword>
<feature type="transmembrane region" description="Helical" evidence="2">
    <location>
        <begin position="125"/>
        <end position="148"/>
    </location>
</feature>
<evidence type="ECO:0008006" key="5">
    <source>
        <dbReference type="Google" id="ProtNLM"/>
    </source>
</evidence>
<name>A0A518DT43_9BACT</name>
<dbReference type="OrthoDB" id="653763at2"/>
<feature type="transmembrane region" description="Helical" evidence="2">
    <location>
        <begin position="155"/>
        <end position="178"/>
    </location>
</feature>
<evidence type="ECO:0000256" key="1">
    <source>
        <dbReference type="SAM" id="MobiDB-lite"/>
    </source>
</evidence>
<dbReference type="RefSeq" id="WP_145053779.1">
    <property type="nucleotide sequence ID" value="NZ_CP036433.1"/>
</dbReference>
<dbReference type="AlphaFoldDB" id="A0A518DT43"/>
<dbReference type="PANTHER" id="PTHR34289:SF8">
    <property type="entry name" value="DUF819 DOMAIN-CONTAINING PROTEIN"/>
    <property type="match status" value="1"/>
</dbReference>
<accession>A0A518DT43</accession>
<gene>
    <name evidence="3" type="ORF">Pla8534_28020</name>
</gene>
<evidence type="ECO:0000256" key="2">
    <source>
        <dbReference type="SAM" id="Phobius"/>
    </source>
</evidence>
<feature type="transmembrane region" description="Helical" evidence="2">
    <location>
        <begin position="93"/>
        <end position="113"/>
    </location>
</feature>
<feature type="transmembrane region" description="Helical" evidence="2">
    <location>
        <begin position="328"/>
        <end position="350"/>
    </location>
</feature>
<feature type="transmembrane region" description="Helical" evidence="2">
    <location>
        <begin position="5"/>
        <end position="22"/>
    </location>
</feature>
<keyword evidence="2" id="KW-0472">Membrane</keyword>
<dbReference type="Proteomes" id="UP000317648">
    <property type="component" value="Chromosome"/>
</dbReference>
<dbReference type="KEGG" id="lcre:Pla8534_28020"/>
<evidence type="ECO:0000313" key="4">
    <source>
        <dbReference type="Proteomes" id="UP000317648"/>
    </source>
</evidence>